<dbReference type="RefSeq" id="WP_143083869.1">
    <property type="nucleotide sequence ID" value="NZ_FOLE01000002.1"/>
</dbReference>
<organism evidence="3 4">
    <name type="scientific">Flexibacter flexilis DSM 6793</name>
    <dbReference type="NCBI Taxonomy" id="927664"/>
    <lineage>
        <taxon>Bacteria</taxon>
        <taxon>Pseudomonadati</taxon>
        <taxon>Bacteroidota</taxon>
        <taxon>Cytophagia</taxon>
        <taxon>Cytophagales</taxon>
        <taxon>Flexibacteraceae</taxon>
        <taxon>Flexibacter</taxon>
    </lineage>
</organism>
<dbReference type="EMBL" id="FOLE01000002">
    <property type="protein sequence ID" value="SFB98215.1"/>
    <property type="molecule type" value="Genomic_DNA"/>
</dbReference>
<dbReference type="Gene3D" id="3.10.129.10">
    <property type="entry name" value="Hotdog Thioesterase"/>
    <property type="match status" value="1"/>
</dbReference>
<keyword evidence="4" id="KW-1185">Reference proteome</keyword>
<dbReference type="AlphaFoldDB" id="A0A1I1FFS9"/>
<sequence>MELEKFNFSHPIQMRWNDLDALGHVNNALYVTYFEIGRGHFMLKACPEWNWQKDMFLIANVHVDFQKEMLLTAQDPRVNIRTAKLGGKSFVLEYAITSRKGDQTILHATGSTTQIMFDMKTRSTIEIPDWVRESLGSFDKV</sequence>
<dbReference type="PANTHER" id="PTHR31793:SF27">
    <property type="entry name" value="NOVEL THIOESTERASE SUPERFAMILY DOMAIN AND SAPOSIN A-TYPE DOMAIN CONTAINING PROTEIN (0610012H03RIK)"/>
    <property type="match status" value="1"/>
</dbReference>
<dbReference type="Proteomes" id="UP000199514">
    <property type="component" value="Unassembled WGS sequence"/>
</dbReference>
<protein>
    <submittedName>
        <fullName evidence="3">Acyl-CoA thioester hydrolase</fullName>
    </submittedName>
</protein>
<proteinExistence type="inferred from homology"/>
<accession>A0A1I1FFS9</accession>
<dbReference type="InterPro" id="IPR050563">
    <property type="entry name" value="4-hydroxybenzoyl-CoA_TE"/>
</dbReference>
<dbReference type="SUPFAM" id="SSF54637">
    <property type="entry name" value="Thioesterase/thiol ester dehydrase-isomerase"/>
    <property type="match status" value="1"/>
</dbReference>
<dbReference type="CDD" id="cd00586">
    <property type="entry name" value="4HBT"/>
    <property type="match status" value="1"/>
</dbReference>
<keyword evidence="2 3" id="KW-0378">Hydrolase</keyword>
<name>A0A1I1FFS9_9BACT</name>
<comment type="similarity">
    <text evidence="1">Belongs to the 4-hydroxybenzoyl-CoA thioesterase family.</text>
</comment>
<gene>
    <name evidence="3" type="ORF">SAMN05421780_102170</name>
</gene>
<dbReference type="GO" id="GO:0047617">
    <property type="term" value="F:fatty acyl-CoA hydrolase activity"/>
    <property type="evidence" value="ECO:0007669"/>
    <property type="project" value="TreeGrafter"/>
</dbReference>
<evidence type="ECO:0000256" key="2">
    <source>
        <dbReference type="ARBA" id="ARBA00022801"/>
    </source>
</evidence>
<dbReference type="STRING" id="927664.SAMN05421780_102170"/>
<reference evidence="3 4" key="1">
    <citation type="submission" date="2016-10" db="EMBL/GenBank/DDBJ databases">
        <authorList>
            <person name="de Groot N.N."/>
        </authorList>
    </citation>
    <scope>NUCLEOTIDE SEQUENCE [LARGE SCALE GENOMIC DNA]</scope>
    <source>
        <strain evidence="3 4">DSM 6793</strain>
    </source>
</reference>
<dbReference type="InterPro" id="IPR029069">
    <property type="entry name" value="HotDog_dom_sf"/>
</dbReference>
<evidence type="ECO:0000313" key="4">
    <source>
        <dbReference type="Proteomes" id="UP000199514"/>
    </source>
</evidence>
<dbReference type="Pfam" id="PF13279">
    <property type="entry name" value="4HBT_2"/>
    <property type="match status" value="1"/>
</dbReference>
<dbReference type="OrthoDB" id="9791529at2"/>
<dbReference type="PANTHER" id="PTHR31793">
    <property type="entry name" value="4-HYDROXYBENZOYL-COA THIOESTERASE FAMILY MEMBER"/>
    <property type="match status" value="1"/>
</dbReference>
<evidence type="ECO:0000313" key="3">
    <source>
        <dbReference type="EMBL" id="SFB98215.1"/>
    </source>
</evidence>
<evidence type="ECO:0000256" key="1">
    <source>
        <dbReference type="ARBA" id="ARBA00005953"/>
    </source>
</evidence>